<keyword evidence="5" id="KW-1133">Transmembrane helix</keyword>
<gene>
    <name evidence="6" type="ORF">CQW23_35584</name>
</gene>
<keyword evidence="3" id="KW-0732">Signal</keyword>
<evidence type="ECO:0000256" key="3">
    <source>
        <dbReference type="ARBA" id="ARBA00022729"/>
    </source>
</evidence>
<dbReference type="InterPro" id="IPR051582">
    <property type="entry name" value="LRR_extensin-like_regulator"/>
</dbReference>
<keyword evidence="2" id="KW-0964">Secreted</keyword>
<reference evidence="7" key="2">
    <citation type="journal article" date="2017" name="J. Anim. Genet.">
        <title>Multiple reference genome sequences of hot pepper reveal the massive evolution of plant disease resistance genes by retroduplication.</title>
        <authorList>
            <person name="Kim S."/>
            <person name="Park J."/>
            <person name="Yeom S.-I."/>
            <person name="Kim Y.-M."/>
            <person name="Seo E."/>
            <person name="Kim K.-T."/>
            <person name="Kim M.-S."/>
            <person name="Lee J.M."/>
            <person name="Cheong K."/>
            <person name="Shin H.-S."/>
            <person name="Kim S.-B."/>
            <person name="Han K."/>
            <person name="Lee J."/>
            <person name="Park M."/>
            <person name="Lee H.-A."/>
            <person name="Lee H.-Y."/>
            <person name="Lee Y."/>
            <person name="Oh S."/>
            <person name="Lee J.H."/>
            <person name="Choi E."/>
            <person name="Choi E."/>
            <person name="Lee S.E."/>
            <person name="Jeon J."/>
            <person name="Kim H."/>
            <person name="Choi G."/>
            <person name="Song H."/>
            <person name="Lee J."/>
            <person name="Lee S.-C."/>
            <person name="Kwon J.-K."/>
            <person name="Lee H.-Y."/>
            <person name="Koo N."/>
            <person name="Hong Y."/>
            <person name="Kim R.W."/>
            <person name="Kang W.-H."/>
            <person name="Huh J.H."/>
            <person name="Kang B.-C."/>
            <person name="Yang T.-J."/>
            <person name="Lee Y.-H."/>
            <person name="Bennetzen J.L."/>
            <person name="Choi D."/>
        </authorList>
    </citation>
    <scope>NUCLEOTIDE SEQUENCE [LARGE SCALE GENOMIC DNA]</scope>
    <source>
        <strain evidence="7">cv. PBC81</strain>
    </source>
</reference>
<dbReference type="Gene3D" id="3.80.10.10">
    <property type="entry name" value="Ribonuclease Inhibitor"/>
    <property type="match status" value="1"/>
</dbReference>
<name>A0A2G2UVJ2_CAPBA</name>
<keyword evidence="5" id="KW-0812">Transmembrane</keyword>
<sequence>MIGSRMLTLLYKHGNKLSFQIPLILLSIGLVLMYAATLASSVHLLWITQRYVQLLELTSTMATLLDLSNNRFAGKFPYVVLSLPKLIFLDIRFNEFEGNVPSELFDKPLDAIFINHNRFAFELPDNFGNSPVSVIVLASNRFHGCLPASIGNMSNLNEAILMNNGLRSCLPSEIGMLKNLTVFDVSFNQLMGPLPESFGGLAFTKECCSMQGLFV</sequence>
<evidence type="ECO:0000313" key="6">
    <source>
        <dbReference type="EMBL" id="PHT24739.1"/>
    </source>
</evidence>
<dbReference type="PANTHER" id="PTHR32093">
    <property type="entry name" value="LEUCINE-RICH REPEAT EXTENSIN-LIKE PROTEIN 3-RELATED"/>
    <property type="match status" value="1"/>
</dbReference>
<evidence type="ECO:0000256" key="4">
    <source>
        <dbReference type="ARBA" id="ARBA00022737"/>
    </source>
</evidence>
<dbReference type="SUPFAM" id="SSF52058">
    <property type="entry name" value="L domain-like"/>
    <property type="match status" value="1"/>
</dbReference>
<comment type="subcellular location">
    <subcellularLocation>
        <location evidence="1">Secreted</location>
    </subcellularLocation>
</comment>
<proteinExistence type="predicted"/>
<dbReference type="EMBL" id="MLFT02006896">
    <property type="protein sequence ID" value="PHT24739.1"/>
    <property type="molecule type" value="Genomic_DNA"/>
</dbReference>
<feature type="transmembrane region" description="Helical" evidence="5">
    <location>
        <begin position="21"/>
        <end position="46"/>
    </location>
</feature>
<dbReference type="PANTHER" id="PTHR32093:SF163">
    <property type="entry name" value="LEUCINE-RICH REPEAT EXTENSIN-LIKE PROTEIN 3"/>
    <property type="match status" value="1"/>
</dbReference>
<accession>A0A2G2UVJ2</accession>
<evidence type="ECO:0000256" key="5">
    <source>
        <dbReference type="SAM" id="Phobius"/>
    </source>
</evidence>
<keyword evidence="5" id="KW-0472">Membrane</keyword>
<organism evidence="6 7">
    <name type="scientific">Capsicum baccatum</name>
    <name type="common">Peruvian pepper</name>
    <dbReference type="NCBI Taxonomy" id="33114"/>
    <lineage>
        <taxon>Eukaryota</taxon>
        <taxon>Viridiplantae</taxon>
        <taxon>Streptophyta</taxon>
        <taxon>Embryophyta</taxon>
        <taxon>Tracheophyta</taxon>
        <taxon>Spermatophyta</taxon>
        <taxon>Magnoliopsida</taxon>
        <taxon>eudicotyledons</taxon>
        <taxon>Gunneridae</taxon>
        <taxon>Pentapetalae</taxon>
        <taxon>asterids</taxon>
        <taxon>lamiids</taxon>
        <taxon>Solanales</taxon>
        <taxon>Solanaceae</taxon>
        <taxon>Solanoideae</taxon>
        <taxon>Capsiceae</taxon>
        <taxon>Capsicum</taxon>
    </lineage>
</organism>
<reference evidence="6 7" key="1">
    <citation type="journal article" date="2017" name="Genome Biol.">
        <title>New reference genome sequences of hot pepper reveal the massive evolution of plant disease-resistance genes by retroduplication.</title>
        <authorList>
            <person name="Kim S."/>
            <person name="Park J."/>
            <person name="Yeom S.I."/>
            <person name="Kim Y.M."/>
            <person name="Seo E."/>
            <person name="Kim K.T."/>
            <person name="Kim M.S."/>
            <person name="Lee J.M."/>
            <person name="Cheong K."/>
            <person name="Shin H.S."/>
            <person name="Kim S.B."/>
            <person name="Han K."/>
            <person name="Lee J."/>
            <person name="Park M."/>
            <person name="Lee H.A."/>
            <person name="Lee H.Y."/>
            <person name="Lee Y."/>
            <person name="Oh S."/>
            <person name="Lee J.H."/>
            <person name="Choi E."/>
            <person name="Choi E."/>
            <person name="Lee S.E."/>
            <person name="Jeon J."/>
            <person name="Kim H."/>
            <person name="Choi G."/>
            <person name="Song H."/>
            <person name="Lee J."/>
            <person name="Lee S.C."/>
            <person name="Kwon J.K."/>
            <person name="Lee H.Y."/>
            <person name="Koo N."/>
            <person name="Hong Y."/>
            <person name="Kim R.W."/>
            <person name="Kang W.H."/>
            <person name="Huh J.H."/>
            <person name="Kang B.C."/>
            <person name="Yang T.J."/>
            <person name="Lee Y.H."/>
            <person name="Bennetzen J.L."/>
            <person name="Choi D."/>
        </authorList>
    </citation>
    <scope>NUCLEOTIDE SEQUENCE [LARGE SCALE GENOMIC DNA]</scope>
    <source>
        <strain evidence="7">cv. PBC81</strain>
    </source>
</reference>
<evidence type="ECO:0000313" key="7">
    <source>
        <dbReference type="Proteomes" id="UP000224567"/>
    </source>
</evidence>
<comment type="caution">
    <text evidence="6">The sequence shown here is derived from an EMBL/GenBank/DDBJ whole genome shotgun (WGS) entry which is preliminary data.</text>
</comment>
<evidence type="ECO:0000256" key="2">
    <source>
        <dbReference type="ARBA" id="ARBA00022525"/>
    </source>
</evidence>
<keyword evidence="4" id="KW-0677">Repeat</keyword>
<keyword evidence="7" id="KW-1185">Reference proteome</keyword>
<dbReference type="Pfam" id="PF00560">
    <property type="entry name" value="LRR_1"/>
    <property type="match status" value="1"/>
</dbReference>
<dbReference type="InterPro" id="IPR032675">
    <property type="entry name" value="LRR_dom_sf"/>
</dbReference>
<dbReference type="Proteomes" id="UP000224567">
    <property type="component" value="Unassembled WGS sequence"/>
</dbReference>
<dbReference type="OrthoDB" id="676979at2759"/>
<dbReference type="GO" id="GO:0005576">
    <property type="term" value="C:extracellular region"/>
    <property type="evidence" value="ECO:0007669"/>
    <property type="project" value="UniProtKB-SubCell"/>
</dbReference>
<dbReference type="InterPro" id="IPR001611">
    <property type="entry name" value="Leu-rich_rpt"/>
</dbReference>
<protein>
    <submittedName>
        <fullName evidence="6">Leucine-rich repeat extensin-like protein 3</fullName>
    </submittedName>
</protein>
<dbReference type="AlphaFoldDB" id="A0A2G2UVJ2"/>
<evidence type="ECO:0000256" key="1">
    <source>
        <dbReference type="ARBA" id="ARBA00004613"/>
    </source>
</evidence>
<dbReference type="STRING" id="33114.A0A2G2UVJ2"/>